<reference evidence="1 2" key="1">
    <citation type="submission" date="2014-09" db="EMBL/GenBank/DDBJ databases">
        <authorList>
            <person name="Grob C."/>
            <person name="Taubert M."/>
            <person name="Howat A.M."/>
            <person name="Burns O.J."/>
            <person name="Dixon J.L."/>
            <person name="Chen Y."/>
            <person name="Murrell J.C."/>
        </authorList>
    </citation>
    <scope>NUCLEOTIDE SEQUENCE [LARGE SCALE GENOMIC DNA]</scope>
    <source>
        <strain evidence="1">L4</strain>
    </source>
</reference>
<gene>
    <name evidence="1" type="ORF">LP43_1700</name>
</gene>
<dbReference type="RefSeq" id="WP_036314220.1">
    <property type="nucleotide sequence ID" value="NZ_JRQD01000004.1"/>
</dbReference>
<comment type="caution">
    <text evidence="1">The sequence shown here is derived from an EMBL/GenBank/DDBJ whole genome shotgun (WGS) entry which is preliminary data.</text>
</comment>
<evidence type="ECO:0000313" key="1">
    <source>
        <dbReference type="EMBL" id="KGM06478.1"/>
    </source>
</evidence>
<evidence type="ECO:0008006" key="3">
    <source>
        <dbReference type="Google" id="ProtNLM"/>
    </source>
</evidence>
<dbReference type="EMBL" id="JRQD01000004">
    <property type="protein sequence ID" value="KGM06478.1"/>
    <property type="molecule type" value="Genomic_DNA"/>
</dbReference>
<dbReference type="Proteomes" id="UP000029999">
    <property type="component" value="Unassembled WGS sequence"/>
</dbReference>
<protein>
    <recommendedName>
        <fullName evidence="3">ATPase involved in DNA repair</fullName>
    </recommendedName>
</protein>
<accession>A0A0A0BD28</accession>
<proteinExistence type="predicted"/>
<sequence>MDEREQLKLSNQHWQDDDSRWQQEIYDWQHETQRLVALLYMMEKALPEHSLKLEQHKHRIDRHNQDLSHYYRGLVSLNTLDDSNVSDISQQRKIHDRMEKSHSAMRKEHDKFSQEYQKKMSHFRDLAQRLIDELEAVAD</sequence>
<organism evidence="1 2">
    <name type="scientific">Methylophaga thiooxydans</name>
    <dbReference type="NCBI Taxonomy" id="392484"/>
    <lineage>
        <taxon>Bacteria</taxon>
        <taxon>Pseudomonadati</taxon>
        <taxon>Pseudomonadota</taxon>
        <taxon>Gammaproteobacteria</taxon>
        <taxon>Thiotrichales</taxon>
        <taxon>Piscirickettsiaceae</taxon>
        <taxon>Methylophaga</taxon>
    </lineage>
</organism>
<dbReference type="AlphaFoldDB" id="A0A0A0BD28"/>
<dbReference type="STRING" id="392484.LP43_1700"/>
<evidence type="ECO:0000313" key="2">
    <source>
        <dbReference type="Proteomes" id="UP000029999"/>
    </source>
</evidence>
<name>A0A0A0BD28_9GAMM</name>